<comment type="caution">
    <text evidence="1">The sequence shown here is derived from an EMBL/GenBank/DDBJ whole genome shotgun (WGS) entry which is preliminary data.</text>
</comment>
<protein>
    <submittedName>
        <fullName evidence="1">Uncharacterized protein</fullName>
    </submittedName>
</protein>
<dbReference type="EMBL" id="JAMKFB020000015">
    <property type="protein sequence ID" value="KAL0174916.1"/>
    <property type="molecule type" value="Genomic_DNA"/>
</dbReference>
<dbReference type="Proteomes" id="UP001529510">
    <property type="component" value="Unassembled WGS sequence"/>
</dbReference>
<feature type="non-terminal residue" evidence="1">
    <location>
        <position position="50"/>
    </location>
</feature>
<feature type="non-terminal residue" evidence="1">
    <location>
        <position position="1"/>
    </location>
</feature>
<sequence length="50" mass="5479">ISIHGGDRTGDTITVECSTFHTCPYSRPSITLYGIEGNNQIRDEPIKDGL</sequence>
<name>A0ABD0PQH8_CIRMR</name>
<accession>A0ABD0PQH8</accession>
<evidence type="ECO:0000313" key="1">
    <source>
        <dbReference type="EMBL" id="KAL0174916.1"/>
    </source>
</evidence>
<reference evidence="1 2" key="1">
    <citation type="submission" date="2024-05" db="EMBL/GenBank/DDBJ databases">
        <title>Genome sequencing and assembly of Indian major carp, Cirrhinus mrigala (Hamilton, 1822).</title>
        <authorList>
            <person name="Mohindra V."/>
            <person name="Chowdhury L.M."/>
            <person name="Lal K."/>
            <person name="Jena J.K."/>
        </authorList>
    </citation>
    <scope>NUCLEOTIDE SEQUENCE [LARGE SCALE GENOMIC DNA]</scope>
    <source>
        <strain evidence="1">CM1030</strain>
        <tissue evidence="1">Blood</tissue>
    </source>
</reference>
<evidence type="ECO:0000313" key="2">
    <source>
        <dbReference type="Proteomes" id="UP001529510"/>
    </source>
</evidence>
<dbReference type="AlphaFoldDB" id="A0ABD0PQH8"/>
<keyword evidence="2" id="KW-1185">Reference proteome</keyword>
<gene>
    <name evidence="1" type="ORF">M9458_030884</name>
</gene>
<proteinExistence type="predicted"/>
<organism evidence="1 2">
    <name type="scientific">Cirrhinus mrigala</name>
    <name type="common">Mrigala</name>
    <dbReference type="NCBI Taxonomy" id="683832"/>
    <lineage>
        <taxon>Eukaryota</taxon>
        <taxon>Metazoa</taxon>
        <taxon>Chordata</taxon>
        <taxon>Craniata</taxon>
        <taxon>Vertebrata</taxon>
        <taxon>Euteleostomi</taxon>
        <taxon>Actinopterygii</taxon>
        <taxon>Neopterygii</taxon>
        <taxon>Teleostei</taxon>
        <taxon>Ostariophysi</taxon>
        <taxon>Cypriniformes</taxon>
        <taxon>Cyprinidae</taxon>
        <taxon>Labeoninae</taxon>
        <taxon>Labeonini</taxon>
        <taxon>Cirrhinus</taxon>
    </lineage>
</organism>